<dbReference type="RefSeq" id="WP_075865619.1">
    <property type="nucleotide sequence ID" value="NZ_BDJL01000041.1"/>
</dbReference>
<dbReference type="EMBL" id="BDJL01000041">
    <property type="protein sequence ID" value="GAV25462.1"/>
    <property type="molecule type" value="Genomic_DNA"/>
</dbReference>
<dbReference type="NCBIfam" id="TIGR01128">
    <property type="entry name" value="holA"/>
    <property type="match status" value="1"/>
</dbReference>
<keyword evidence="9" id="KW-0175">Coiled coil</keyword>
<organism evidence="12 13">
    <name type="scientific">Carboxydothermus islandicus</name>
    <dbReference type="NCBI Taxonomy" id="661089"/>
    <lineage>
        <taxon>Bacteria</taxon>
        <taxon>Bacillati</taxon>
        <taxon>Bacillota</taxon>
        <taxon>Clostridia</taxon>
        <taxon>Thermoanaerobacterales</taxon>
        <taxon>Thermoanaerobacteraceae</taxon>
        <taxon>Carboxydothermus</taxon>
    </lineage>
</organism>
<evidence type="ECO:0000259" key="11">
    <source>
        <dbReference type="Pfam" id="PF21694"/>
    </source>
</evidence>
<dbReference type="GO" id="GO:0009360">
    <property type="term" value="C:DNA polymerase III complex"/>
    <property type="evidence" value="ECO:0007669"/>
    <property type="project" value="InterPro"/>
</dbReference>
<keyword evidence="13" id="KW-1185">Reference proteome</keyword>
<dbReference type="Pfam" id="PF21694">
    <property type="entry name" value="DNA_pol3_delta_C"/>
    <property type="match status" value="1"/>
</dbReference>
<feature type="coiled-coil region" evidence="9">
    <location>
        <begin position="293"/>
        <end position="320"/>
    </location>
</feature>
<evidence type="ECO:0000256" key="3">
    <source>
        <dbReference type="ARBA" id="ARBA00022679"/>
    </source>
</evidence>
<evidence type="ECO:0000259" key="10">
    <source>
        <dbReference type="Pfam" id="PF06144"/>
    </source>
</evidence>
<feature type="domain" description="DNA polymerase III delta N-terminal" evidence="10">
    <location>
        <begin position="20"/>
        <end position="127"/>
    </location>
</feature>
<keyword evidence="5" id="KW-0235">DNA replication</keyword>
<dbReference type="InterPro" id="IPR008921">
    <property type="entry name" value="DNA_pol3_clamp-load_cplx_C"/>
</dbReference>
<dbReference type="STRING" id="661089.ciss_13950"/>
<keyword evidence="3" id="KW-0808">Transferase</keyword>
<evidence type="ECO:0000313" key="12">
    <source>
        <dbReference type="EMBL" id="GAV25462.1"/>
    </source>
</evidence>
<dbReference type="InterPro" id="IPR027417">
    <property type="entry name" value="P-loop_NTPase"/>
</dbReference>
<dbReference type="GO" id="GO:0003677">
    <property type="term" value="F:DNA binding"/>
    <property type="evidence" value="ECO:0007669"/>
    <property type="project" value="InterPro"/>
</dbReference>
<protein>
    <recommendedName>
        <fullName evidence="2">DNA polymerase III subunit delta</fullName>
        <ecNumber evidence="1">2.7.7.7</ecNumber>
    </recommendedName>
</protein>
<comment type="caution">
    <text evidence="12">The sequence shown here is derived from an EMBL/GenBank/DDBJ whole genome shotgun (WGS) entry which is preliminary data.</text>
</comment>
<dbReference type="Gene3D" id="3.40.50.300">
    <property type="entry name" value="P-loop containing nucleotide triphosphate hydrolases"/>
    <property type="match status" value="1"/>
</dbReference>
<dbReference type="SUPFAM" id="SSF48019">
    <property type="entry name" value="post-AAA+ oligomerization domain-like"/>
    <property type="match status" value="1"/>
</dbReference>
<dbReference type="OrthoDB" id="9775929at2"/>
<evidence type="ECO:0000256" key="2">
    <source>
        <dbReference type="ARBA" id="ARBA00017703"/>
    </source>
</evidence>
<evidence type="ECO:0000256" key="1">
    <source>
        <dbReference type="ARBA" id="ARBA00012417"/>
    </source>
</evidence>
<proteinExistence type="inferred from homology"/>
<sequence>MIAYERFKNALSRGVLKPLYLFSGEELYFKERLFAEIKQYIGKNHEFNYEELDGQEVLPEEVVAKAETVSFFGQRFIVVKNCRFFAGKHDEEPLVNYLRNPAPQAVVIFSTELPVDKKKKIYQELLNYGEEIEFSRLEEKEVQELIKAWAVRAGFQLEQEALKVLAQSYGQNLVELEKEFKKLVLYRLSEKTITLKDVLEVSGQDQEISVFYLLEELLSGKINRSKLKERLTNQEEAVKFTGLVAKNLRQIYTVKVLQHKGKTPQEIAKITGVPEWLVKKTLRSAVHLSQEKLKKVITALADLDEKIKSGERELTGLFERFFLSIKK</sequence>
<dbReference type="PANTHER" id="PTHR34388">
    <property type="entry name" value="DNA POLYMERASE III SUBUNIT DELTA"/>
    <property type="match status" value="1"/>
</dbReference>
<evidence type="ECO:0000256" key="6">
    <source>
        <dbReference type="ARBA" id="ARBA00022932"/>
    </source>
</evidence>
<dbReference type="InterPro" id="IPR005790">
    <property type="entry name" value="DNA_polIII_delta"/>
</dbReference>
<dbReference type="Gene3D" id="1.10.8.60">
    <property type="match status" value="1"/>
</dbReference>
<dbReference type="Gene3D" id="1.20.272.10">
    <property type="match status" value="1"/>
</dbReference>
<dbReference type="GO" id="GO:0006261">
    <property type="term" value="P:DNA-templated DNA replication"/>
    <property type="evidence" value="ECO:0007669"/>
    <property type="project" value="TreeGrafter"/>
</dbReference>
<dbReference type="InterPro" id="IPR048466">
    <property type="entry name" value="DNA_pol3_delta-like_C"/>
</dbReference>
<keyword evidence="4" id="KW-0548">Nucleotidyltransferase</keyword>
<dbReference type="EC" id="2.7.7.7" evidence="1"/>
<dbReference type="Pfam" id="PF06144">
    <property type="entry name" value="DNA_pol3_delta"/>
    <property type="match status" value="1"/>
</dbReference>
<comment type="similarity">
    <text evidence="7">Belongs to the DNA polymerase HolA subunit family.</text>
</comment>
<comment type="catalytic activity">
    <reaction evidence="8">
        <text>DNA(n) + a 2'-deoxyribonucleoside 5'-triphosphate = DNA(n+1) + diphosphate</text>
        <dbReference type="Rhea" id="RHEA:22508"/>
        <dbReference type="Rhea" id="RHEA-COMP:17339"/>
        <dbReference type="Rhea" id="RHEA-COMP:17340"/>
        <dbReference type="ChEBI" id="CHEBI:33019"/>
        <dbReference type="ChEBI" id="CHEBI:61560"/>
        <dbReference type="ChEBI" id="CHEBI:173112"/>
        <dbReference type="EC" id="2.7.7.7"/>
    </reaction>
</comment>
<evidence type="ECO:0000313" key="13">
    <source>
        <dbReference type="Proteomes" id="UP000187338"/>
    </source>
</evidence>
<accession>A0A1L8D2Q3</accession>
<dbReference type="GO" id="GO:0003887">
    <property type="term" value="F:DNA-directed DNA polymerase activity"/>
    <property type="evidence" value="ECO:0007669"/>
    <property type="project" value="UniProtKB-KW"/>
</dbReference>
<evidence type="ECO:0000256" key="4">
    <source>
        <dbReference type="ARBA" id="ARBA00022695"/>
    </source>
</evidence>
<evidence type="ECO:0000256" key="7">
    <source>
        <dbReference type="ARBA" id="ARBA00034754"/>
    </source>
</evidence>
<dbReference type="InterPro" id="IPR010372">
    <property type="entry name" value="DNA_pol3_delta_N"/>
</dbReference>
<reference evidence="13" key="1">
    <citation type="submission" date="2016-12" db="EMBL/GenBank/DDBJ databases">
        <title>Draft Genome Sequences od Carboxydothermus pertinax and islandicus, Hydrogenogenic Carboxydotrophic Bacteria.</title>
        <authorList>
            <person name="Fukuyama Y."/>
            <person name="Ohmae K."/>
            <person name="Yoneda Y."/>
            <person name="Yoshida T."/>
            <person name="Sako Y."/>
        </authorList>
    </citation>
    <scope>NUCLEOTIDE SEQUENCE [LARGE SCALE GENOMIC DNA]</scope>
    <source>
        <strain evidence="13">SET</strain>
    </source>
</reference>
<evidence type="ECO:0000256" key="9">
    <source>
        <dbReference type="SAM" id="Coils"/>
    </source>
</evidence>
<dbReference type="Proteomes" id="UP000187338">
    <property type="component" value="Unassembled WGS sequence"/>
</dbReference>
<evidence type="ECO:0000256" key="5">
    <source>
        <dbReference type="ARBA" id="ARBA00022705"/>
    </source>
</evidence>
<evidence type="ECO:0000256" key="8">
    <source>
        <dbReference type="ARBA" id="ARBA00049244"/>
    </source>
</evidence>
<name>A0A1L8D2Q3_9THEO</name>
<dbReference type="AlphaFoldDB" id="A0A1L8D2Q3"/>
<dbReference type="PANTHER" id="PTHR34388:SF1">
    <property type="entry name" value="DNA POLYMERASE III SUBUNIT DELTA"/>
    <property type="match status" value="1"/>
</dbReference>
<keyword evidence="6" id="KW-0239">DNA-directed DNA polymerase</keyword>
<dbReference type="SUPFAM" id="SSF52540">
    <property type="entry name" value="P-loop containing nucleoside triphosphate hydrolases"/>
    <property type="match status" value="1"/>
</dbReference>
<feature type="domain" description="DNA polymerase III delta subunit-like C-terminal" evidence="11">
    <location>
        <begin position="209"/>
        <end position="324"/>
    </location>
</feature>
<gene>
    <name evidence="12" type="ORF">ciss_13950</name>
</gene>